<dbReference type="InterPro" id="IPR029058">
    <property type="entry name" value="AB_hydrolase_fold"/>
</dbReference>
<dbReference type="SUPFAM" id="SSF53474">
    <property type="entry name" value="alpha/beta-Hydrolases"/>
    <property type="match status" value="1"/>
</dbReference>
<evidence type="ECO:0000256" key="1">
    <source>
        <dbReference type="ARBA" id="ARBA00005964"/>
    </source>
</evidence>
<dbReference type="Gene3D" id="3.40.50.1820">
    <property type="entry name" value="alpha/beta hydrolase"/>
    <property type="match status" value="1"/>
</dbReference>
<name>A0A4Y7PHH3_9AGAM</name>
<comment type="similarity">
    <text evidence="1 3">Belongs to the type-B carboxylesterase/lipase family.</text>
</comment>
<dbReference type="PANTHER" id="PTHR43142">
    <property type="entry name" value="CARBOXYLIC ESTER HYDROLASE"/>
    <property type="match status" value="1"/>
</dbReference>
<keyword evidence="2 3" id="KW-0378">Hydrolase</keyword>
<evidence type="ECO:0000259" key="4">
    <source>
        <dbReference type="Pfam" id="PF00135"/>
    </source>
</evidence>
<dbReference type="PROSITE" id="PS00122">
    <property type="entry name" value="CARBOXYLESTERASE_B_1"/>
    <property type="match status" value="1"/>
</dbReference>
<organism evidence="5 6">
    <name type="scientific">Rickenella mellea</name>
    <dbReference type="NCBI Taxonomy" id="50990"/>
    <lineage>
        <taxon>Eukaryota</taxon>
        <taxon>Fungi</taxon>
        <taxon>Dikarya</taxon>
        <taxon>Basidiomycota</taxon>
        <taxon>Agaricomycotina</taxon>
        <taxon>Agaricomycetes</taxon>
        <taxon>Hymenochaetales</taxon>
        <taxon>Rickenellaceae</taxon>
        <taxon>Rickenella</taxon>
    </lineage>
</organism>
<proteinExistence type="inferred from homology"/>
<dbReference type="EC" id="3.1.1.-" evidence="3"/>
<dbReference type="STRING" id="50990.A0A4Y7PHH3"/>
<reference evidence="5 6" key="1">
    <citation type="submission" date="2018-06" db="EMBL/GenBank/DDBJ databases">
        <title>A transcriptomic atlas of mushroom development highlights an independent origin of complex multicellularity.</title>
        <authorList>
            <consortium name="DOE Joint Genome Institute"/>
            <person name="Krizsan K."/>
            <person name="Almasi E."/>
            <person name="Merenyi Z."/>
            <person name="Sahu N."/>
            <person name="Viragh M."/>
            <person name="Koszo T."/>
            <person name="Mondo S."/>
            <person name="Kiss B."/>
            <person name="Balint B."/>
            <person name="Kues U."/>
            <person name="Barry K."/>
            <person name="Hegedus J.C."/>
            <person name="Henrissat B."/>
            <person name="Johnson J."/>
            <person name="Lipzen A."/>
            <person name="Ohm R."/>
            <person name="Nagy I."/>
            <person name="Pangilinan J."/>
            <person name="Yan J."/>
            <person name="Xiong Y."/>
            <person name="Grigoriev I.V."/>
            <person name="Hibbett D.S."/>
            <person name="Nagy L.G."/>
        </authorList>
    </citation>
    <scope>NUCLEOTIDE SEQUENCE [LARGE SCALE GENOMIC DNA]</scope>
    <source>
        <strain evidence="5 6">SZMC22713</strain>
    </source>
</reference>
<evidence type="ECO:0000313" key="5">
    <source>
        <dbReference type="EMBL" id="TDL14924.1"/>
    </source>
</evidence>
<dbReference type="EMBL" id="ML170299">
    <property type="protein sequence ID" value="TDL14924.1"/>
    <property type="molecule type" value="Genomic_DNA"/>
</dbReference>
<dbReference type="GO" id="GO:0016787">
    <property type="term" value="F:hydrolase activity"/>
    <property type="evidence" value="ECO:0007669"/>
    <property type="project" value="UniProtKB-KW"/>
</dbReference>
<accession>A0A4Y7PHH3</accession>
<dbReference type="Proteomes" id="UP000294933">
    <property type="component" value="Unassembled WGS sequence"/>
</dbReference>
<sequence length="537" mass="60558">MMSDADATTHLSQEISERNEFVKLETKHGWIIGGKVKNGAVAFLEVTYALPPYRFEDAQPIPEGARYNAKEYVYESCHSAQPDNDGQAAGIPRHDKLGFGKPLKNPLFVNIVVPSSYGTGIKYPVKVYIHGGFLQFGSPHSLNSQAQYVAEERNEIWVNIGYRLSAFGFLASDQPPLSGNFGFKDQWVALMWIRDNIASFGGDPENIQITGLSAGAYSVHQILHHASRLPEGETAPFRSAVLQSNAMQITPKTPAELRPQFEALCHALGLDPTSKDILRRFGVGSLRDMDRLPWPNIIKVIENDLNEYGTFRACLDGTWMASHPDSMTWQRNGGFAEGLRRVGVKSVIVGDLTEEWYLYSIAHPINTPADIALNLRRYYPHALVEDILNFYPKIGEDANPQECAKLFGEILSDCQVHMPVRLLARDLINHGFPVLRYEMRWTPEKARSLAKGYVTHATDQTLWKYRVPTLLPEELSVAREWLDSIDNEINLLEREGRSVKGLKDVLTLRVDRSIAWTEDQKYDEVMRLIKAFPNESS</sequence>
<dbReference type="InterPro" id="IPR019826">
    <property type="entry name" value="Carboxylesterase_B_AS"/>
</dbReference>
<gene>
    <name evidence="5" type="ORF">BD410DRAFT_154952</name>
</gene>
<keyword evidence="6" id="KW-1185">Reference proteome</keyword>
<evidence type="ECO:0000256" key="3">
    <source>
        <dbReference type="RuleBase" id="RU361235"/>
    </source>
</evidence>
<dbReference type="OrthoDB" id="6846267at2759"/>
<dbReference type="Pfam" id="PF00135">
    <property type="entry name" value="COesterase"/>
    <property type="match status" value="1"/>
</dbReference>
<dbReference type="VEuPathDB" id="FungiDB:BD410DRAFT_154952"/>
<evidence type="ECO:0000256" key="2">
    <source>
        <dbReference type="ARBA" id="ARBA00022801"/>
    </source>
</evidence>
<feature type="domain" description="Carboxylesterase type B" evidence="4">
    <location>
        <begin position="24"/>
        <end position="460"/>
    </location>
</feature>
<dbReference type="PANTHER" id="PTHR43142:SF1">
    <property type="entry name" value="CARBOXYLIC ESTER HYDROLASE"/>
    <property type="match status" value="1"/>
</dbReference>
<dbReference type="AlphaFoldDB" id="A0A4Y7PHH3"/>
<evidence type="ECO:0000313" key="6">
    <source>
        <dbReference type="Proteomes" id="UP000294933"/>
    </source>
</evidence>
<dbReference type="InterPro" id="IPR002018">
    <property type="entry name" value="CarbesteraseB"/>
</dbReference>
<protein>
    <recommendedName>
        <fullName evidence="3">Carboxylic ester hydrolase</fullName>
        <ecNumber evidence="3">3.1.1.-</ecNumber>
    </recommendedName>
</protein>